<dbReference type="SUPFAM" id="SSF51182">
    <property type="entry name" value="RmlC-like cupins"/>
    <property type="match status" value="1"/>
</dbReference>
<keyword evidence="5 7" id="KW-0862">Zinc</keyword>
<evidence type="ECO:0000256" key="5">
    <source>
        <dbReference type="ARBA" id="ARBA00022833"/>
    </source>
</evidence>
<reference evidence="9" key="1">
    <citation type="journal article" date="2019" name="Int. J. Syst. Evol. Microbiol.">
        <title>The Global Catalogue of Microorganisms (GCM) 10K type strain sequencing project: providing services to taxonomists for standard genome sequencing and annotation.</title>
        <authorList>
            <consortium name="The Broad Institute Genomics Platform"/>
            <consortium name="The Broad Institute Genome Sequencing Center for Infectious Disease"/>
            <person name="Wu L."/>
            <person name="Ma J."/>
        </authorList>
    </citation>
    <scope>NUCLEOTIDE SEQUENCE [LARGE SCALE GENOMIC DNA]</scope>
    <source>
        <strain evidence="9">CGMCC 1.19062</strain>
    </source>
</reference>
<evidence type="ECO:0000256" key="2">
    <source>
        <dbReference type="ARBA" id="ARBA00005148"/>
    </source>
</evidence>
<feature type="binding site" evidence="7">
    <location>
        <position position="196"/>
    </location>
    <ligand>
        <name>Zn(2+)</name>
        <dbReference type="ChEBI" id="CHEBI:29105"/>
    </ligand>
</feature>
<sequence length="278" mass="30870">MAMEVRYGHAPHDVKKYDTQELRDNFLVQNLFPENDSRFVYSHVDRIIIGGAKPTTGKVSFGGGEDIGTEHLLSHREMGVINIGGPGTVTVDGIAHKLDNCDALYIGRGSKLIEMTSADAGKPARFYMNSTPARENFPTRVITKAEAKPITMGAEERANKRTLNMYIHPEVAPSALLLMGITKPAPGSVWNTMPCHLHERRMEAYLYFDLDADNRVFHMMGRPEETRHIVVADGEVVISPSWSIHMGVGTGPYTFIWGMTGENQEYNDVSPLPLSALR</sequence>
<dbReference type="InterPro" id="IPR014710">
    <property type="entry name" value="RmlC-like_jellyroll"/>
</dbReference>
<evidence type="ECO:0000313" key="9">
    <source>
        <dbReference type="Proteomes" id="UP001597295"/>
    </source>
</evidence>
<dbReference type="InterPro" id="IPR007045">
    <property type="entry name" value="KduI"/>
</dbReference>
<comment type="similarity">
    <text evidence="3 7">Belongs to the KduI family.</text>
</comment>
<feature type="binding site" evidence="7">
    <location>
        <position position="245"/>
    </location>
    <ligand>
        <name>Zn(2+)</name>
        <dbReference type="ChEBI" id="CHEBI:29105"/>
    </ligand>
</feature>
<dbReference type="HAMAP" id="MF_00687">
    <property type="entry name" value="KduI"/>
    <property type="match status" value="1"/>
</dbReference>
<keyword evidence="4 7" id="KW-0479">Metal-binding</keyword>
<comment type="cofactor">
    <cofactor evidence="7">
        <name>Zn(2+)</name>
        <dbReference type="ChEBI" id="CHEBI:29105"/>
    </cofactor>
    <text evidence="7">Binds 1 zinc ion per subunit.</text>
</comment>
<dbReference type="Proteomes" id="UP001597295">
    <property type="component" value="Unassembled WGS sequence"/>
</dbReference>
<name>A0ABW5DN27_9PROT</name>
<keyword evidence="9" id="KW-1185">Reference proteome</keyword>
<dbReference type="Gene3D" id="2.60.120.10">
    <property type="entry name" value="Jelly Rolls"/>
    <property type="match status" value="1"/>
</dbReference>
<dbReference type="GO" id="GO:0008697">
    <property type="term" value="F:4-deoxy-L-threo-5-hexosulose-uronate ketol-isomerase activity"/>
    <property type="evidence" value="ECO:0007669"/>
    <property type="project" value="UniProtKB-EC"/>
</dbReference>
<dbReference type="PANTHER" id="PTHR38461">
    <property type="entry name" value="4-DEOXY-L-THREO-5-HEXOSULOSE-URONATE KETOL-ISOMERASE"/>
    <property type="match status" value="1"/>
</dbReference>
<gene>
    <name evidence="7 8" type="primary">kduI</name>
    <name evidence="8" type="ORF">ACFSM5_03200</name>
</gene>
<organism evidence="8 9">
    <name type="scientific">Lacibacterium aquatile</name>
    <dbReference type="NCBI Taxonomy" id="1168082"/>
    <lineage>
        <taxon>Bacteria</taxon>
        <taxon>Pseudomonadati</taxon>
        <taxon>Pseudomonadota</taxon>
        <taxon>Alphaproteobacteria</taxon>
        <taxon>Rhodospirillales</taxon>
        <taxon>Rhodospirillaceae</taxon>
    </lineage>
</organism>
<dbReference type="NCBIfam" id="NF002091">
    <property type="entry name" value="PRK00924.1"/>
    <property type="match status" value="1"/>
</dbReference>
<dbReference type="InterPro" id="IPR027449">
    <property type="entry name" value="KduI_N"/>
</dbReference>
<dbReference type="PANTHER" id="PTHR38461:SF1">
    <property type="entry name" value="4-DEOXY-L-THREO-5-HEXOSULOSE-URONATE KETOL-ISOMERASE"/>
    <property type="match status" value="1"/>
</dbReference>
<keyword evidence="6 7" id="KW-0413">Isomerase</keyword>
<dbReference type="InterPro" id="IPR021120">
    <property type="entry name" value="KduI/IolB_isomerase"/>
</dbReference>
<dbReference type="Gene3D" id="2.60.120.520">
    <property type="entry name" value="pectin degrading enzyme 5-keto 4- deoxyuronate isomerase, domain 1"/>
    <property type="match status" value="1"/>
</dbReference>
<dbReference type="EC" id="5.3.1.17" evidence="7"/>
<accession>A0ABW5DN27</accession>
<comment type="caution">
    <text evidence="8">The sequence shown here is derived from an EMBL/GenBank/DDBJ whole genome shotgun (WGS) entry which is preliminary data.</text>
</comment>
<dbReference type="RefSeq" id="WP_379874793.1">
    <property type="nucleotide sequence ID" value="NZ_JBHUIP010000003.1"/>
</dbReference>
<feature type="binding site" evidence="7">
    <location>
        <position position="203"/>
    </location>
    <ligand>
        <name>Zn(2+)</name>
        <dbReference type="ChEBI" id="CHEBI:29105"/>
    </ligand>
</feature>
<evidence type="ECO:0000313" key="8">
    <source>
        <dbReference type="EMBL" id="MFD2261879.1"/>
    </source>
</evidence>
<dbReference type="EMBL" id="JBHUIP010000003">
    <property type="protein sequence ID" value="MFD2261879.1"/>
    <property type="molecule type" value="Genomic_DNA"/>
</dbReference>
<comment type="catalytic activity">
    <reaction evidence="1 7">
        <text>5-dehydro-4-deoxy-D-glucuronate = 3-deoxy-D-glycero-2,5-hexodiulosonate</text>
        <dbReference type="Rhea" id="RHEA:23896"/>
        <dbReference type="ChEBI" id="CHEBI:17117"/>
        <dbReference type="ChEBI" id="CHEBI:29071"/>
        <dbReference type="EC" id="5.3.1.17"/>
    </reaction>
</comment>
<dbReference type="InterPro" id="IPR011051">
    <property type="entry name" value="RmlC_Cupin_sf"/>
</dbReference>
<evidence type="ECO:0000256" key="1">
    <source>
        <dbReference type="ARBA" id="ARBA00000552"/>
    </source>
</evidence>
<dbReference type="PIRSF" id="PIRSF006625">
    <property type="entry name" value="KduI"/>
    <property type="match status" value="1"/>
</dbReference>
<comment type="function">
    <text evidence="7">Catalyzes the isomerization of 5-dehydro-4-deoxy-D-glucuronate to 3-deoxy-D-glycero-2,5-hexodiulosonate.</text>
</comment>
<dbReference type="CDD" id="cd20294">
    <property type="entry name" value="cupin_KduI_N"/>
    <property type="match status" value="1"/>
</dbReference>
<feature type="binding site" evidence="7">
    <location>
        <position position="198"/>
    </location>
    <ligand>
        <name>Zn(2+)</name>
        <dbReference type="ChEBI" id="CHEBI:29105"/>
    </ligand>
</feature>
<dbReference type="CDD" id="cd20491">
    <property type="entry name" value="cupin_KduI_C"/>
    <property type="match status" value="1"/>
</dbReference>
<evidence type="ECO:0000256" key="4">
    <source>
        <dbReference type="ARBA" id="ARBA00022723"/>
    </source>
</evidence>
<proteinExistence type="inferred from homology"/>
<protein>
    <recommendedName>
        <fullName evidence="7">4-deoxy-L-threo-5-hexosulose-uronate ketol-isomerase</fullName>
        <ecNumber evidence="7">5.3.1.17</ecNumber>
    </recommendedName>
    <alternativeName>
        <fullName evidence="7">5-keto-4-deoxyuronate isomerase</fullName>
    </alternativeName>
    <alternativeName>
        <fullName evidence="7">DKI isomerase</fullName>
    </alternativeName>
</protein>
<comment type="pathway">
    <text evidence="2 7">Glycan metabolism; pectin degradation; 2-dehydro-3-deoxy-D-gluconate from pectin: step 4/5.</text>
</comment>
<dbReference type="Pfam" id="PF04962">
    <property type="entry name" value="KduI"/>
    <property type="match status" value="1"/>
</dbReference>
<evidence type="ECO:0000256" key="6">
    <source>
        <dbReference type="ARBA" id="ARBA00023235"/>
    </source>
</evidence>
<evidence type="ECO:0000256" key="7">
    <source>
        <dbReference type="HAMAP-Rule" id="MF_00687"/>
    </source>
</evidence>
<evidence type="ECO:0000256" key="3">
    <source>
        <dbReference type="ARBA" id="ARBA00008086"/>
    </source>
</evidence>